<gene>
    <name evidence="1" type="ORF">MUCCIDRAFT_91055</name>
</gene>
<proteinExistence type="predicted"/>
<evidence type="ECO:0000313" key="1">
    <source>
        <dbReference type="EMBL" id="OAD04454.1"/>
    </source>
</evidence>
<name>A0A168M6I1_MUCCL</name>
<keyword evidence="2" id="KW-1185">Reference proteome</keyword>
<accession>A0A168M6I1</accession>
<dbReference type="Proteomes" id="UP000077051">
    <property type="component" value="Unassembled WGS sequence"/>
</dbReference>
<protein>
    <submittedName>
        <fullName evidence="1">Uncharacterized protein</fullName>
    </submittedName>
</protein>
<comment type="caution">
    <text evidence="1">The sequence shown here is derived from an EMBL/GenBank/DDBJ whole genome shotgun (WGS) entry which is preliminary data.</text>
</comment>
<dbReference type="EMBL" id="AMYB01000003">
    <property type="protein sequence ID" value="OAD04454.1"/>
    <property type="molecule type" value="Genomic_DNA"/>
</dbReference>
<reference evidence="1 2" key="1">
    <citation type="submission" date="2015-06" db="EMBL/GenBank/DDBJ databases">
        <title>Expansion of signal transduction pathways in fungi by whole-genome duplication.</title>
        <authorList>
            <consortium name="DOE Joint Genome Institute"/>
            <person name="Corrochano L.M."/>
            <person name="Kuo A."/>
            <person name="Marcet-Houben M."/>
            <person name="Polaino S."/>
            <person name="Salamov A."/>
            <person name="Villalobos J.M."/>
            <person name="Alvarez M.I."/>
            <person name="Avalos J."/>
            <person name="Benito E.P."/>
            <person name="Benoit I."/>
            <person name="Burger G."/>
            <person name="Camino L.P."/>
            <person name="Canovas D."/>
            <person name="Cerda-Olmedo E."/>
            <person name="Cheng J.-F."/>
            <person name="Dominguez A."/>
            <person name="Elias M."/>
            <person name="Eslava A.P."/>
            <person name="Glaser F."/>
            <person name="Grimwood J."/>
            <person name="Gutierrez G."/>
            <person name="Heitman J."/>
            <person name="Henrissat B."/>
            <person name="Iturriaga E.A."/>
            <person name="Lang B.F."/>
            <person name="Lavin J.L."/>
            <person name="Lee S."/>
            <person name="Li W."/>
            <person name="Lindquist E."/>
            <person name="Lopez-Garcia S."/>
            <person name="Luque E.M."/>
            <person name="Marcos A.T."/>
            <person name="Martin J."/>
            <person name="Mccluskey K."/>
            <person name="Medina H.R."/>
            <person name="Miralles-Duran A."/>
            <person name="Miyazaki A."/>
            <person name="Munoz-Torres E."/>
            <person name="Oguiza J.A."/>
            <person name="Ohm R."/>
            <person name="Olmedo M."/>
            <person name="Orejas M."/>
            <person name="Ortiz-Castellanos L."/>
            <person name="Pisabarro A.G."/>
            <person name="Rodriguez-Romero J."/>
            <person name="Ruiz-Herrera J."/>
            <person name="Ruiz-Vazquez R."/>
            <person name="Sanz C."/>
            <person name="Schackwitz W."/>
            <person name="Schmutz J."/>
            <person name="Shahriari M."/>
            <person name="Shelest E."/>
            <person name="Silva-Franco F."/>
            <person name="Soanes D."/>
            <person name="Syed K."/>
            <person name="Tagua V.G."/>
            <person name="Talbot N.J."/>
            <person name="Thon M."/>
            <person name="De Vries R.P."/>
            <person name="Wiebenga A."/>
            <person name="Yadav J.S."/>
            <person name="Braun E.L."/>
            <person name="Baker S."/>
            <person name="Garre V."/>
            <person name="Horwitz B."/>
            <person name="Torres-Martinez S."/>
            <person name="Idnurm A."/>
            <person name="Herrera-Estrella A."/>
            <person name="Gabaldon T."/>
            <person name="Grigoriev I.V."/>
        </authorList>
    </citation>
    <scope>NUCLEOTIDE SEQUENCE [LARGE SCALE GENOMIC DNA]</scope>
    <source>
        <strain evidence="1 2">CBS 277.49</strain>
    </source>
</reference>
<sequence length="113" mass="13271">MEDVLEYSQYKQLLCICLNRAVMEVERPKKILLLAVETTLNTRRRLWSEELTWDYPPKHPITITISPVHHTSTVRISISYLKNVHVDRHLRRGVGEFKKSVSVHERLHLKASS</sequence>
<evidence type="ECO:0000313" key="2">
    <source>
        <dbReference type="Proteomes" id="UP000077051"/>
    </source>
</evidence>
<dbReference type="AlphaFoldDB" id="A0A168M6I1"/>
<organism evidence="1 2">
    <name type="scientific">Mucor lusitanicus CBS 277.49</name>
    <dbReference type="NCBI Taxonomy" id="747725"/>
    <lineage>
        <taxon>Eukaryota</taxon>
        <taxon>Fungi</taxon>
        <taxon>Fungi incertae sedis</taxon>
        <taxon>Mucoromycota</taxon>
        <taxon>Mucoromycotina</taxon>
        <taxon>Mucoromycetes</taxon>
        <taxon>Mucorales</taxon>
        <taxon>Mucorineae</taxon>
        <taxon>Mucoraceae</taxon>
        <taxon>Mucor</taxon>
    </lineage>
</organism>
<dbReference type="VEuPathDB" id="FungiDB:MUCCIDRAFT_91055"/>